<dbReference type="EC" id="6.3.4.19" evidence="8"/>
<dbReference type="PANTHER" id="PTHR43033:SF1">
    <property type="entry name" value="TRNA(ILE)-LYSIDINE SYNTHASE-RELATED"/>
    <property type="match status" value="1"/>
</dbReference>
<evidence type="ECO:0000256" key="3">
    <source>
        <dbReference type="ARBA" id="ARBA00022598"/>
    </source>
</evidence>
<dbReference type="SMART" id="SM00977">
    <property type="entry name" value="TilS_C"/>
    <property type="match status" value="1"/>
</dbReference>
<dbReference type="InterPro" id="IPR014729">
    <property type="entry name" value="Rossmann-like_a/b/a_fold"/>
</dbReference>
<evidence type="ECO:0000256" key="4">
    <source>
        <dbReference type="ARBA" id="ARBA00022694"/>
    </source>
</evidence>
<gene>
    <name evidence="8 10" type="primary">tilS</name>
    <name evidence="10" type="ORF">EVA68_05455</name>
</gene>
<evidence type="ECO:0000256" key="6">
    <source>
        <dbReference type="ARBA" id="ARBA00022840"/>
    </source>
</evidence>
<dbReference type="NCBIfam" id="TIGR02432">
    <property type="entry name" value="lysidine_TilS_N"/>
    <property type="match status" value="1"/>
</dbReference>
<organism evidence="10 11">
    <name type="scientific">OM182 bacterium</name>
    <dbReference type="NCBI Taxonomy" id="2510334"/>
    <lineage>
        <taxon>Bacteria</taxon>
        <taxon>Pseudomonadati</taxon>
        <taxon>Pseudomonadota</taxon>
        <taxon>Gammaproteobacteria</taxon>
        <taxon>OMG group</taxon>
        <taxon>OM182 clade</taxon>
    </lineage>
</organism>
<keyword evidence="3 8" id="KW-0436">Ligase</keyword>
<feature type="domain" description="Lysidine-tRNA(Ile) synthetase C-terminal" evidence="9">
    <location>
        <begin position="357"/>
        <end position="412"/>
    </location>
</feature>
<dbReference type="GO" id="GO:0005524">
    <property type="term" value="F:ATP binding"/>
    <property type="evidence" value="ECO:0007669"/>
    <property type="project" value="UniProtKB-UniRule"/>
</dbReference>
<keyword evidence="4 8" id="KW-0819">tRNA processing</keyword>
<keyword evidence="5 8" id="KW-0547">Nucleotide-binding</keyword>
<comment type="function">
    <text evidence="8">Ligates lysine onto the cytidine present at position 34 of the AUA codon-specific tRNA(Ile) that contains the anticodon CAU, in an ATP-dependent manner. Cytidine is converted to lysidine, thus changing the amino acid specificity of the tRNA from methionine to isoleucine.</text>
</comment>
<name>A0A520S0N0_9GAMM</name>
<dbReference type="Pfam" id="PF09179">
    <property type="entry name" value="TilS"/>
    <property type="match status" value="1"/>
</dbReference>
<evidence type="ECO:0000259" key="9">
    <source>
        <dbReference type="SMART" id="SM00977"/>
    </source>
</evidence>
<keyword evidence="2 8" id="KW-0963">Cytoplasm</keyword>
<evidence type="ECO:0000256" key="7">
    <source>
        <dbReference type="ARBA" id="ARBA00048539"/>
    </source>
</evidence>
<accession>A0A520S0N0</accession>
<dbReference type="AlphaFoldDB" id="A0A520S0N0"/>
<dbReference type="InterPro" id="IPR011063">
    <property type="entry name" value="TilS/TtcA_N"/>
</dbReference>
<dbReference type="InterPro" id="IPR012796">
    <property type="entry name" value="Lysidine-tRNA-synth_C"/>
</dbReference>
<dbReference type="Proteomes" id="UP000316199">
    <property type="component" value="Unassembled WGS sequence"/>
</dbReference>
<proteinExistence type="inferred from homology"/>
<comment type="caution">
    <text evidence="10">The sequence shown here is derived from an EMBL/GenBank/DDBJ whole genome shotgun (WGS) entry which is preliminary data.</text>
</comment>
<keyword evidence="6 8" id="KW-0067">ATP-binding</keyword>
<dbReference type="GO" id="GO:0006400">
    <property type="term" value="P:tRNA modification"/>
    <property type="evidence" value="ECO:0007669"/>
    <property type="project" value="UniProtKB-UniRule"/>
</dbReference>
<dbReference type="HAMAP" id="MF_01161">
    <property type="entry name" value="tRNA_Ile_lys_synt"/>
    <property type="match status" value="1"/>
</dbReference>
<dbReference type="GO" id="GO:0032267">
    <property type="term" value="F:tRNA(Ile)-lysidine synthase activity"/>
    <property type="evidence" value="ECO:0007669"/>
    <property type="project" value="UniProtKB-EC"/>
</dbReference>
<dbReference type="InterPro" id="IPR012094">
    <property type="entry name" value="tRNA_Ile_lys_synt"/>
</dbReference>
<dbReference type="Pfam" id="PF11734">
    <property type="entry name" value="TilS_C"/>
    <property type="match status" value="1"/>
</dbReference>
<dbReference type="SUPFAM" id="SSF82829">
    <property type="entry name" value="MesJ substrate recognition domain-like"/>
    <property type="match status" value="1"/>
</dbReference>
<protein>
    <recommendedName>
        <fullName evidence="8">tRNA(Ile)-lysidine synthase</fullName>
        <ecNumber evidence="8">6.3.4.19</ecNumber>
    </recommendedName>
    <alternativeName>
        <fullName evidence="8">tRNA(Ile)-2-lysyl-cytidine synthase</fullName>
    </alternativeName>
    <alternativeName>
        <fullName evidence="8">tRNA(Ile)-lysidine synthetase</fullName>
    </alternativeName>
</protein>
<comment type="catalytic activity">
    <reaction evidence="7 8">
        <text>cytidine(34) in tRNA(Ile2) + L-lysine + ATP = lysidine(34) in tRNA(Ile2) + AMP + diphosphate + H(+)</text>
        <dbReference type="Rhea" id="RHEA:43744"/>
        <dbReference type="Rhea" id="RHEA-COMP:10625"/>
        <dbReference type="Rhea" id="RHEA-COMP:10670"/>
        <dbReference type="ChEBI" id="CHEBI:15378"/>
        <dbReference type="ChEBI" id="CHEBI:30616"/>
        <dbReference type="ChEBI" id="CHEBI:32551"/>
        <dbReference type="ChEBI" id="CHEBI:33019"/>
        <dbReference type="ChEBI" id="CHEBI:82748"/>
        <dbReference type="ChEBI" id="CHEBI:83665"/>
        <dbReference type="ChEBI" id="CHEBI:456215"/>
        <dbReference type="EC" id="6.3.4.19"/>
    </reaction>
</comment>
<dbReference type="Gene3D" id="3.40.50.620">
    <property type="entry name" value="HUPs"/>
    <property type="match status" value="1"/>
</dbReference>
<evidence type="ECO:0000256" key="8">
    <source>
        <dbReference type="HAMAP-Rule" id="MF_01161"/>
    </source>
</evidence>
<evidence type="ECO:0000256" key="1">
    <source>
        <dbReference type="ARBA" id="ARBA00004496"/>
    </source>
</evidence>
<evidence type="ECO:0000313" key="11">
    <source>
        <dbReference type="Proteomes" id="UP000316199"/>
    </source>
</evidence>
<dbReference type="Gene3D" id="1.20.59.20">
    <property type="match status" value="1"/>
</dbReference>
<feature type="binding site" evidence="8">
    <location>
        <begin position="28"/>
        <end position="33"/>
    </location>
    <ligand>
        <name>ATP</name>
        <dbReference type="ChEBI" id="CHEBI:30616"/>
    </ligand>
</feature>
<evidence type="ECO:0000256" key="5">
    <source>
        <dbReference type="ARBA" id="ARBA00022741"/>
    </source>
</evidence>
<evidence type="ECO:0000256" key="2">
    <source>
        <dbReference type="ARBA" id="ARBA00022490"/>
    </source>
</evidence>
<dbReference type="Pfam" id="PF01171">
    <property type="entry name" value="ATP_bind_3"/>
    <property type="match status" value="1"/>
</dbReference>
<dbReference type="SUPFAM" id="SSF56037">
    <property type="entry name" value="PheT/TilS domain"/>
    <property type="match status" value="1"/>
</dbReference>
<dbReference type="EMBL" id="SHAG01000019">
    <property type="protein sequence ID" value="RZO76027.1"/>
    <property type="molecule type" value="Genomic_DNA"/>
</dbReference>
<comment type="subcellular location">
    <subcellularLocation>
        <location evidence="1 8">Cytoplasm</location>
    </subcellularLocation>
</comment>
<dbReference type="GO" id="GO:0005737">
    <property type="term" value="C:cytoplasm"/>
    <property type="evidence" value="ECO:0007669"/>
    <property type="project" value="UniProtKB-SubCell"/>
</dbReference>
<dbReference type="CDD" id="cd01992">
    <property type="entry name" value="TilS_N"/>
    <property type="match status" value="1"/>
</dbReference>
<comment type="domain">
    <text evidence="8">The N-terminal region contains the highly conserved SGGXDS motif, predicted to be a P-loop motif involved in ATP binding.</text>
</comment>
<evidence type="ECO:0000313" key="10">
    <source>
        <dbReference type="EMBL" id="RZO76027.1"/>
    </source>
</evidence>
<comment type="similarity">
    <text evidence="8">Belongs to the tRNA(Ile)-lysidine synthase family.</text>
</comment>
<dbReference type="NCBIfam" id="TIGR02433">
    <property type="entry name" value="lysidine_TilS_C"/>
    <property type="match status" value="1"/>
</dbReference>
<dbReference type="InterPro" id="IPR015262">
    <property type="entry name" value="tRNA_Ile_lys_synt_subst-bd"/>
</dbReference>
<reference evidence="10 11" key="1">
    <citation type="submission" date="2019-02" db="EMBL/GenBank/DDBJ databases">
        <title>Prokaryotic population dynamics and viral predation in marine succession experiment using metagenomics: the confinement effect.</title>
        <authorList>
            <person name="Haro-Moreno J.M."/>
            <person name="Rodriguez-Valera F."/>
            <person name="Lopez-Perez M."/>
        </authorList>
    </citation>
    <scope>NUCLEOTIDE SEQUENCE [LARGE SCALE GENOMIC DNA]</scope>
    <source>
        <strain evidence="10">MED-G157</strain>
    </source>
</reference>
<dbReference type="InterPro" id="IPR012795">
    <property type="entry name" value="tRNA_Ile_lys_synt_N"/>
</dbReference>
<sequence>MNLLEERWQQDDIQSFLQSSRRCVVAFSGGADSLSLLSLATSLSKPILALHVNHGLNTDADEWQQICIKQCLDLGVRLECFKVKVDRKGSIEENARKARYSVFENFLQEKDLLLLAHHADDQIETVLFNLFRGTSIPGIVAMPRSRGLGKAKLFRPFLDVPRANIIAYCKLKGFKWIDDSSNQDKTFDRSYLRHGVVPLIEDRWPNFRSTVLQGISKDGEMRELIRGIAENDLMECRSGLGLAVSAVLKLPNTRKDYLFRCWITKEGFPFPTMGILRAMHKNLLMAKPDAEPCVSWRGCEIRRYKDNLILKAQSNLVMPKKLFHFNPLTSLTIAGGLLRTVKEEGNGLKFSGLERDLVIKFRQGGESIRVNGKTKIVKKLLQDLGVPPWLRNRLPLIYRDDVLVAIPGIPEWNTLPITVSEQLAKSGESGLLFWFDNTQ</sequence>
<dbReference type="PANTHER" id="PTHR43033">
    <property type="entry name" value="TRNA(ILE)-LYSIDINE SYNTHASE-RELATED"/>
    <property type="match status" value="1"/>
</dbReference>
<dbReference type="SUPFAM" id="SSF52402">
    <property type="entry name" value="Adenine nucleotide alpha hydrolases-like"/>
    <property type="match status" value="1"/>
</dbReference>